<dbReference type="Pfam" id="PF04542">
    <property type="entry name" value="Sigma70_r2"/>
    <property type="match status" value="1"/>
</dbReference>
<keyword evidence="2" id="KW-0731">Sigma factor</keyword>
<name>A0A4S3PQK6_9BACI</name>
<dbReference type="EMBL" id="SLUB01000022">
    <property type="protein sequence ID" value="THE11941.1"/>
    <property type="molecule type" value="Genomic_DNA"/>
</dbReference>
<keyword evidence="3" id="KW-0238">DNA-binding</keyword>
<dbReference type="Gene3D" id="1.10.1740.10">
    <property type="match status" value="1"/>
</dbReference>
<dbReference type="SUPFAM" id="SSF88659">
    <property type="entry name" value="Sigma3 and sigma4 domains of RNA polymerase sigma factors"/>
    <property type="match status" value="1"/>
</dbReference>
<dbReference type="InterPro" id="IPR007627">
    <property type="entry name" value="RNA_pol_sigma70_r2"/>
</dbReference>
<evidence type="ECO:0000256" key="2">
    <source>
        <dbReference type="ARBA" id="ARBA00023082"/>
    </source>
</evidence>
<dbReference type="GO" id="GO:0003677">
    <property type="term" value="F:DNA binding"/>
    <property type="evidence" value="ECO:0007669"/>
    <property type="project" value="UniProtKB-KW"/>
</dbReference>
<dbReference type="Proteomes" id="UP000306477">
    <property type="component" value="Unassembled WGS sequence"/>
</dbReference>
<dbReference type="InterPro" id="IPR036388">
    <property type="entry name" value="WH-like_DNA-bd_sf"/>
</dbReference>
<evidence type="ECO:0000256" key="4">
    <source>
        <dbReference type="ARBA" id="ARBA00023163"/>
    </source>
</evidence>
<evidence type="ECO:0000259" key="5">
    <source>
        <dbReference type="Pfam" id="PF04542"/>
    </source>
</evidence>
<evidence type="ECO:0000256" key="3">
    <source>
        <dbReference type="ARBA" id="ARBA00023125"/>
    </source>
</evidence>
<dbReference type="SUPFAM" id="SSF88946">
    <property type="entry name" value="Sigma2 domain of RNA polymerase sigma factors"/>
    <property type="match status" value="1"/>
</dbReference>
<reference evidence="7 8" key="1">
    <citation type="journal article" date="2019" name="Indoor Air">
        <title>Impacts of indoor surface finishes on bacterial viability.</title>
        <authorList>
            <person name="Hu J."/>
            <person name="Maamar S.B."/>
            <person name="Glawe A.J."/>
            <person name="Gottel N."/>
            <person name="Gilbert J.A."/>
            <person name="Hartmann E.M."/>
        </authorList>
    </citation>
    <scope>NUCLEOTIDE SEQUENCE [LARGE SCALE GENOMIC DNA]</scope>
    <source>
        <strain evidence="7 8">AF060A6</strain>
    </source>
</reference>
<keyword evidence="4" id="KW-0804">Transcription</keyword>
<dbReference type="InterPro" id="IPR013324">
    <property type="entry name" value="RNA_pol_sigma_r3/r4-like"/>
</dbReference>
<evidence type="ECO:0000313" key="7">
    <source>
        <dbReference type="EMBL" id="THE11941.1"/>
    </source>
</evidence>
<keyword evidence="1" id="KW-0805">Transcription regulation</keyword>
<comment type="caution">
    <text evidence="7">The sequence shown here is derived from an EMBL/GenBank/DDBJ whole genome shotgun (WGS) entry which is preliminary data.</text>
</comment>
<dbReference type="GO" id="GO:0006352">
    <property type="term" value="P:DNA-templated transcription initiation"/>
    <property type="evidence" value="ECO:0007669"/>
    <property type="project" value="InterPro"/>
</dbReference>
<feature type="domain" description="RNA polymerase sigma-70 region 4" evidence="6">
    <location>
        <begin position="108"/>
        <end position="154"/>
    </location>
</feature>
<dbReference type="AlphaFoldDB" id="A0A4S3PQK6"/>
<dbReference type="Pfam" id="PF04545">
    <property type="entry name" value="Sigma70_r4"/>
    <property type="match status" value="1"/>
</dbReference>
<evidence type="ECO:0000259" key="6">
    <source>
        <dbReference type="Pfam" id="PF04545"/>
    </source>
</evidence>
<feature type="domain" description="RNA polymerase sigma-70 region 2" evidence="5">
    <location>
        <begin position="8"/>
        <end position="73"/>
    </location>
</feature>
<gene>
    <name evidence="7" type="ORF">E1I69_13090</name>
</gene>
<organism evidence="7 8">
    <name type="scientific">Bacillus timonensis</name>
    <dbReference type="NCBI Taxonomy" id="1033734"/>
    <lineage>
        <taxon>Bacteria</taxon>
        <taxon>Bacillati</taxon>
        <taxon>Bacillota</taxon>
        <taxon>Bacilli</taxon>
        <taxon>Bacillales</taxon>
        <taxon>Bacillaceae</taxon>
        <taxon>Bacillus</taxon>
    </lineage>
</organism>
<accession>A0A4S3PQK6</accession>
<dbReference type="InterPro" id="IPR007630">
    <property type="entry name" value="RNA_pol_sigma70_r4"/>
</dbReference>
<dbReference type="GO" id="GO:0016987">
    <property type="term" value="F:sigma factor activity"/>
    <property type="evidence" value="ECO:0007669"/>
    <property type="project" value="UniProtKB-KW"/>
</dbReference>
<protein>
    <submittedName>
        <fullName evidence="7">Sigma-70 family RNA polymerase sigma factor</fullName>
    </submittedName>
</protein>
<proteinExistence type="predicted"/>
<evidence type="ECO:0000256" key="1">
    <source>
        <dbReference type="ARBA" id="ARBA00023015"/>
    </source>
</evidence>
<dbReference type="RefSeq" id="WP_161974894.1">
    <property type="nucleotide sequence ID" value="NZ_SLUB01000022.1"/>
</dbReference>
<dbReference type="Gene3D" id="1.10.10.10">
    <property type="entry name" value="Winged helix-like DNA-binding domain superfamily/Winged helix DNA-binding domain"/>
    <property type="match status" value="1"/>
</dbReference>
<keyword evidence="8" id="KW-1185">Reference proteome</keyword>
<evidence type="ECO:0000313" key="8">
    <source>
        <dbReference type="Proteomes" id="UP000306477"/>
    </source>
</evidence>
<dbReference type="PANTHER" id="PTHR30385">
    <property type="entry name" value="SIGMA FACTOR F FLAGELLAR"/>
    <property type="match status" value="1"/>
</dbReference>
<dbReference type="InterPro" id="IPR013325">
    <property type="entry name" value="RNA_pol_sigma_r2"/>
</dbReference>
<dbReference type="NCBIfam" id="TIGR02937">
    <property type="entry name" value="sigma70-ECF"/>
    <property type="match status" value="1"/>
</dbReference>
<sequence>MEFEDLLVQYKPLIFQVMKHLRLYGDKECFYQIGLIGLWEASTRFDPEKGVAFSTFAYSTIRGKLLDHLKKEALHRDRCRPMGEMIFLSLTDSTKRDSVNVIEEYGEGLTDNQVKWVQGRIIEDKSYKRIADEHGVSVDSVKSWGRQAIKKLRKIIIFEG</sequence>
<dbReference type="InterPro" id="IPR014284">
    <property type="entry name" value="RNA_pol_sigma-70_dom"/>
</dbReference>